<keyword evidence="1" id="KW-0812">Transmembrane</keyword>
<reference evidence="2" key="1">
    <citation type="journal article" date="2014" name="Front. Microbiol.">
        <title>High frequency of phylogenetically diverse reductive dehalogenase-homologous genes in deep subseafloor sedimentary metagenomes.</title>
        <authorList>
            <person name="Kawai M."/>
            <person name="Futagami T."/>
            <person name="Toyoda A."/>
            <person name="Takaki Y."/>
            <person name="Nishi S."/>
            <person name="Hori S."/>
            <person name="Arai W."/>
            <person name="Tsubouchi T."/>
            <person name="Morono Y."/>
            <person name="Uchiyama I."/>
            <person name="Ito T."/>
            <person name="Fujiyama A."/>
            <person name="Inagaki F."/>
            <person name="Takami H."/>
        </authorList>
    </citation>
    <scope>NUCLEOTIDE SEQUENCE</scope>
    <source>
        <strain evidence="2">Expedition CK06-06</strain>
    </source>
</reference>
<name>X1GVQ2_9ZZZZ</name>
<evidence type="ECO:0000313" key="2">
    <source>
        <dbReference type="EMBL" id="GAH37078.1"/>
    </source>
</evidence>
<sequence length="152" mass="17633">MSNYRNKQNFLIKQALPLQLTKQADKKSIYPCYLGILFIGNISPTILKKIKFYLVQVFDSFFFDIVFMGEKKLDPSLIDMNIKEEFNLLDDTSKRVFLQPTNKFYSIIKNQIKEKNLALGIGLTNLPIYSSSDENILFLFGEAHIKHRCAIL</sequence>
<proteinExistence type="predicted"/>
<comment type="caution">
    <text evidence="2">The sequence shown here is derived from an EMBL/GenBank/DDBJ whole genome shotgun (WGS) entry which is preliminary data.</text>
</comment>
<keyword evidence="1" id="KW-1133">Transmembrane helix</keyword>
<dbReference type="AlphaFoldDB" id="X1GVQ2"/>
<dbReference type="EMBL" id="BARU01008123">
    <property type="protein sequence ID" value="GAH37078.1"/>
    <property type="molecule type" value="Genomic_DNA"/>
</dbReference>
<protein>
    <submittedName>
        <fullName evidence="2">Uncharacterized protein</fullName>
    </submittedName>
</protein>
<organism evidence="2">
    <name type="scientific">marine sediment metagenome</name>
    <dbReference type="NCBI Taxonomy" id="412755"/>
    <lineage>
        <taxon>unclassified sequences</taxon>
        <taxon>metagenomes</taxon>
        <taxon>ecological metagenomes</taxon>
    </lineage>
</organism>
<keyword evidence="1" id="KW-0472">Membrane</keyword>
<gene>
    <name evidence="2" type="ORF">S03H2_15952</name>
</gene>
<feature type="transmembrane region" description="Helical" evidence="1">
    <location>
        <begin position="28"/>
        <end position="47"/>
    </location>
</feature>
<evidence type="ECO:0000256" key="1">
    <source>
        <dbReference type="SAM" id="Phobius"/>
    </source>
</evidence>
<accession>X1GVQ2</accession>